<feature type="domain" description="RING-type" evidence="10">
    <location>
        <begin position="328"/>
        <end position="545"/>
    </location>
</feature>
<evidence type="ECO:0000256" key="1">
    <source>
        <dbReference type="ARBA" id="ARBA00001798"/>
    </source>
</evidence>
<evidence type="ECO:0000259" key="10">
    <source>
        <dbReference type="PROSITE" id="PS51873"/>
    </source>
</evidence>
<dbReference type="OrthoDB" id="10009520at2759"/>
<dbReference type="RefSeq" id="XP_002671733.1">
    <property type="nucleotide sequence ID" value="XM_002671687.1"/>
</dbReference>
<dbReference type="InParanoid" id="D2VVZ5"/>
<dbReference type="Gene3D" id="1.20.120.1750">
    <property type="match status" value="1"/>
</dbReference>
<evidence type="ECO:0000256" key="2">
    <source>
        <dbReference type="ARBA" id="ARBA00012251"/>
    </source>
</evidence>
<accession>D2VVZ5</accession>
<sequence>MLSRQSNNKKQPPKSKFDSWSKEEKEIVRGQVLSLHSLFPSRTPDEILKIYLQEEKDETATISRLIMMQEEEEEKAIKESAPKTSEGATIDISNDNSKKDNDDEEMLEIIEESSSSVVGNSNVDVDEKTKLEETMVETSDIAEDEDVEIDDYGSDIEIDDEEYQEEEEEEEEVYRDPTEDDENLFDYDDNEHIVLDVTDAYEYSEEELHNQTLQSELRRKAMDPKFFLDLKKEEETLEYLWEQYKKKKKDYKVLIDEMDIIREQDEEVQHTKDLIQWSGAQKDQIVLTMLKQYRWRSENISHDYWERGENYVFKLCGIPIGEKQTNDDDNTCPACFCDDVPMTESPMCGHSFCNACWKSYLEVKIKETSGLGQTRINCMDCNAALTQDFIFSFFKNDERIKRRFIENRIETYVSDHFMVTRCPSNRCKCAIKKTIDEPIHYVKCYCGERFCFQCGKEPHFPSTCQQVSDFKGKSSGMSEGASIAFIQGNTKVCPNCKKAIEKNGGCNHMTCSMCRHEFCWLCFGKWSTHNFEACKERVVEHSMNLTKNEIHQKNLYHHYIYYEGKMNEHKQWLQREKFNHYMKNNIQQFKADIYMHTDVPYKHLFWIDEMLKKVKEAKRYLHGAYVYAFCAFNEELAEKDKKSNSTKASLLNIHSKEYKIKKERERCFLLFDTHLNNLEKAVSTLLQKLDFLTDNAWSDYLQDISKQKIYSEQYTMRPYLTGVANQLEGLQSVIESVDMKSLM</sequence>
<dbReference type="EC" id="2.3.2.31" evidence="2"/>
<evidence type="ECO:0000256" key="3">
    <source>
        <dbReference type="ARBA" id="ARBA00022679"/>
    </source>
</evidence>
<evidence type="ECO:0000256" key="4">
    <source>
        <dbReference type="ARBA" id="ARBA00022723"/>
    </source>
</evidence>
<keyword evidence="3" id="KW-0808">Transferase</keyword>
<evidence type="ECO:0000256" key="7">
    <source>
        <dbReference type="ARBA" id="ARBA00022786"/>
    </source>
</evidence>
<dbReference type="InterPro" id="IPR031127">
    <property type="entry name" value="E3_UB_ligase_RBR"/>
</dbReference>
<dbReference type="GO" id="GO:0016567">
    <property type="term" value="P:protein ubiquitination"/>
    <property type="evidence" value="ECO:0007669"/>
    <property type="project" value="InterPro"/>
</dbReference>
<dbReference type="PROSITE" id="PS51873">
    <property type="entry name" value="TRIAD"/>
    <property type="match status" value="1"/>
</dbReference>
<dbReference type="Gene3D" id="3.30.40.10">
    <property type="entry name" value="Zinc/RING finger domain, C3HC4 (zinc finger)"/>
    <property type="match status" value="1"/>
</dbReference>
<feature type="region of interest" description="Disordered" evidence="9">
    <location>
        <begin position="1"/>
        <end position="22"/>
    </location>
</feature>
<evidence type="ECO:0000313" key="12">
    <source>
        <dbReference type="Proteomes" id="UP000006671"/>
    </source>
</evidence>
<dbReference type="PANTHER" id="PTHR11685">
    <property type="entry name" value="RBR FAMILY RING FINGER AND IBR DOMAIN-CONTAINING"/>
    <property type="match status" value="1"/>
</dbReference>
<dbReference type="Proteomes" id="UP000006671">
    <property type="component" value="Unassembled WGS sequence"/>
</dbReference>
<name>D2VVZ5_NAEGR</name>
<comment type="catalytic activity">
    <reaction evidence="1">
        <text>[E2 ubiquitin-conjugating enzyme]-S-ubiquitinyl-L-cysteine + [acceptor protein]-L-lysine = [E2 ubiquitin-conjugating enzyme]-L-cysteine + [acceptor protein]-N(6)-ubiquitinyl-L-lysine.</text>
        <dbReference type="EC" id="2.3.2.31"/>
    </reaction>
</comment>
<keyword evidence="5" id="KW-0677">Repeat</keyword>
<gene>
    <name evidence="11" type="ORF">NAEGRDRAFT_81434</name>
</gene>
<dbReference type="KEGG" id="ngr:NAEGRDRAFT_81434"/>
<dbReference type="InterPro" id="IPR013083">
    <property type="entry name" value="Znf_RING/FYVE/PHD"/>
</dbReference>
<dbReference type="InterPro" id="IPR002867">
    <property type="entry name" value="IBR_dom"/>
</dbReference>
<dbReference type="SMART" id="SM00647">
    <property type="entry name" value="IBR"/>
    <property type="match status" value="2"/>
</dbReference>
<dbReference type="EMBL" id="GG738903">
    <property type="protein sequence ID" value="EFC38989.1"/>
    <property type="molecule type" value="Genomic_DNA"/>
</dbReference>
<dbReference type="Pfam" id="PF01485">
    <property type="entry name" value="IBR"/>
    <property type="match status" value="1"/>
</dbReference>
<dbReference type="GO" id="GO:0008270">
    <property type="term" value="F:zinc ion binding"/>
    <property type="evidence" value="ECO:0007669"/>
    <property type="project" value="UniProtKB-KW"/>
</dbReference>
<organism evidence="12">
    <name type="scientific">Naegleria gruberi</name>
    <name type="common">Amoeba</name>
    <dbReference type="NCBI Taxonomy" id="5762"/>
    <lineage>
        <taxon>Eukaryota</taxon>
        <taxon>Discoba</taxon>
        <taxon>Heterolobosea</taxon>
        <taxon>Tetramitia</taxon>
        <taxon>Eutetramitia</taxon>
        <taxon>Vahlkampfiidae</taxon>
        <taxon>Naegleria</taxon>
    </lineage>
</organism>
<keyword evidence="7" id="KW-0833">Ubl conjugation pathway</keyword>
<dbReference type="InterPro" id="IPR044066">
    <property type="entry name" value="TRIAD_supradom"/>
</dbReference>
<evidence type="ECO:0000256" key="9">
    <source>
        <dbReference type="SAM" id="MobiDB-lite"/>
    </source>
</evidence>
<evidence type="ECO:0000313" key="11">
    <source>
        <dbReference type="EMBL" id="EFC38989.1"/>
    </source>
</evidence>
<dbReference type="STRING" id="5762.D2VVZ5"/>
<feature type="compositionally biased region" description="Polar residues" evidence="9">
    <location>
        <begin position="1"/>
        <end position="10"/>
    </location>
</feature>
<feature type="region of interest" description="Disordered" evidence="9">
    <location>
        <begin position="71"/>
        <end position="103"/>
    </location>
</feature>
<dbReference type="Pfam" id="PF22191">
    <property type="entry name" value="IBR_1"/>
    <property type="match status" value="1"/>
</dbReference>
<keyword evidence="8" id="KW-0862">Zinc</keyword>
<dbReference type="SUPFAM" id="SSF57850">
    <property type="entry name" value="RING/U-box"/>
    <property type="match status" value="3"/>
</dbReference>
<dbReference type="eggNOG" id="KOG1815">
    <property type="taxonomic scope" value="Eukaryota"/>
</dbReference>
<dbReference type="CDD" id="cd20346">
    <property type="entry name" value="BRcat_RBR_ANKIB1"/>
    <property type="match status" value="1"/>
</dbReference>
<protein>
    <recommendedName>
        <fullName evidence="2">RBR-type E3 ubiquitin transferase</fullName>
        <ecNumber evidence="2">2.3.2.31</ecNumber>
    </recommendedName>
</protein>
<evidence type="ECO:0000256" key="8">
    <source>
        <dbReference type="ARBA" id="ARBA00022833"/>
    </source>
</evidence>
<evidence type="ECO:0000256" key="6">
    <source>
        <dbReference type="ARBA" id="ARBA00022771"/>
    </source>
</evidence>
<dbReference type="OMA" id="GQTRINC"/>
<keyword evidence="12" id="KW-1185">Reference proteome</keyword>
<dbReference type="AlphaFoldDB" id="D2VVZ5"/>
<feature type="region of interest" description="Disordered" evidence="9">
    <location>
        <begin position="161"/>
        <end position="184"/>
    </location>
</feature>
<dbReference type="VEuPathDB" id="AmoebaDB:NAEGRDRAFT_81434"/>
<proteinExistence type="predicted"/>
<dbReference type="GO" id="GO:0061630">
    <property type="term" value="F:ubiquitin protein ligase activity"/>
    <property type="evidence" value="ECO:0007669"/>
    <property type="project" value="UniProtKB-EC"/>
</dbReference>
<dbReference type="GeneID" id="8854004"/>
<keyword evidence="4" id="KW-0479">Metal-binding</keyword>
<evidence type="ECO:0000256" key="5">
    <source>
        <dbReference type="ARBA" id="ARBA00022737"/>
    </source>
</evidence>
<keyword evidence="6" id="KW-0863">Zinc-finger</keyword>
<reference evidence="11 12" key="1">
    <citation type="journal article" date="2010" name="Cell">
        <title>The genome of Naegleria gruberi illuminates early eukaryotic versatility.</title>
        <authorList>
            <person name="Fritz-Laylin L.K."/>
            <person name="Prochnik S.E."/>
            <person name="Ginger M.L."/>
            <person name="Dacks J.B."/>
            <person name="Carpenter M.L."/>
            <person name="Field M.C."/>
            <person name="Kuo A."/>
            <person name="Paredez A."/>
            <person name="Chapman J."/>
            <person name="Pham J."/>
            <person name="Shu S."/>
            <person name="Neupane R."/>
            <person name="Cipriano M."/>
            <person name="Mancuso J."/>
            <person name="Tu H."/>
            <person name="Salamov A."/>
            <person name="Lindquist E."/>
            <person name="Shapiro H."/>
            <person name="Lucas S."/>
            <person name="Grigoriev I.V."/>
            <person name="Cande W.Z."/>
            <person name="Fulton C."/>
            <person name="Rokhsar D.S."/>
            <person name="Dawson S.C."/>
        </authorList>
    </citation>
    <scope>NUCLEOTIDE SEQUENCE [LARGE SCALE GENOMIC DNA]</scope>
    <source>
        <strain evidence="11 12">NEG-M</strain>
    </source>
</reference>